<reference evidence="3" key="1">
    <citation type="submission" date="2017-02" db="UniProtKB">
        <authorList>
            <consortium name="WormBaseParasite"/>
        </authorList>
    </citation>
    <scope>IDENTIFICATION</scope>
</reference>
<dbReference type="AlphaFoldDB" id="A0A0M3IU97"/>
<evidence type="ECO:0000256" key="1">
    <source>
        <dbReference type="SAM" id="MobiDB-lite"/>
    </source>
</evidence>
<name>A0A0M3IU97_ASCLU</name>
<feature type="compositionally biased region" description="Acidic residues" evidence="1">
    <location>
        <begin position="57"/>
        <end position="73"/>
    </location>
</feature>
<accession>A0A0M3IU97</accession>
<feature type="region of interest" description="Disordered" evidence="1">
    <location>
        <begin position="33"/>
        <end position="73"/>
    </location>
</feature>
<evidence type="ECO:0000313" key="3">
    <source>
        <dbReference type="WBParaSite" id="ALUE_0002232501-mRNA-1"/>
    </source>
</evidence>
<keyword evidence="2" id="KW-1185">Reference proteome</keyword>
<dbReference type="Proteomes" id="UP000036681">
    <property type="component" value="Unplaced"/>
</dbReference>
<organism evidence="2 3">
    <name type="scientific">Ascaris lumbricoides</name>
    <name type="common">Giant roundworm</name>
    <dbReference type="NCBI Taxonomy" id="6252"/>
    <lineage>
        <taxon>Eukaryota</taxon>
        <taxon>Metazoa</taxon>
        <taxon>Ecdysozoa</taxon>
        <taxon>Nematoda</taxon>
        <taxon>Chromadorea</taxon>
        <taxon>Rhabditida</taxon>
        <taxon>Spirurina</taxon>
        <taxon>Ascaridomorpha</taxon>
        <taxon>Ascaridoidea</taxon>
        <taxon>Ascarididae</taxon>
        <taxon>Ascaris</taxon>
    </lineage>
</organism>
<protein>
    <submittedName>
        <fullName evidence="3">DNA-binding protein</fullName>
    </submittedName>
</protein>
<proteinExistence type="predicted"/>
<dbReference type="WBParaSite" id="ALUE_0002232501-mRNA-1">
    <property type="protein sequence ID" value="ALUE_0002232501-mRNA-1"/>
    <property type="gene ID" value="ALUE_0002232501"/>
</dbReference>
<sequence length="73" mass="7944">MREEAKKMNKNANITVKGDIFKVGRFGAKFFAPSSNVVESSSNDEDLDAEDVKSESSGEEEQEEEAVEGEGDA</sequence>
<evidence type="ECO:0000313" key="2">
    <source>
        <dbReference type="Proteomes" id="UP000036681"/>
    </source>
</evidence>